<dbReference type="AlphaFoldDB" id="A0AAN6RQC8"/>
<name>A0AAN6RQC8_9PEZI</name>
<evidence type="ECO:0000313" key="2">
    <source>
        <dbReference type="Proteomes" id="UP001303889"/>
    </source>
</evidence>
<reference evidence="1" key="1">
    <citation type="journal article" date="2023" name="Mol. Phylogenet. Evol.">
        <title>Genome-scale phylogeny and comparative genomics of the fungal order Sordariales.</title>
        <authorList>
            <person name="Hensen N."/>
            <person name="Bonometti L."/>
            <person name="Westerberg I."/>
            <person name="Brannstrom I.O."/>
            <person name="Guillou S."/>
            <person name="Cros-Aarteil S."/>
            <person name="Calhoun S."/>
            <person name="Haridas S."/>
            <person name="Kuo A."/>
            <person name="Mondo S."/>
            <person name="Pangilinan J."/>
            <person name="Riley R."/>
            <person name="LaButti K."/>
            <person name="Andreopoulos B."/>
            <person name="Lipzen A."/>
            <person name="Chen C."/>
            <person name="Yan M."/>
            <person name="Daum C."/>
            <person name="Ng V."/>
            <person name="Clum A."/>
            <person name="Steindorff A."/>
            <person name="Ohm R.A."/>
            <person name="Martin F."/>
            <person name="Silar P."/>
            <person name="Natvig D.O."/>
            <person name="Lalanne C."/>
            <person name="Gautier V."/>
            <person name="Ament-Velasquez S.L."/>
            <person name="Kruys A."/>
            <person name="Hutchinson M.I."/>
            <person name="Powell A.J."/>
            <person name="Barry K."/>
            <person name="Miller A.N."/>
            <person name="Grigoriev I.V."/>
            <person name="Debuchy R."/>
            <person name="Gladieux P."/>
            <person name="Hiltunen Thoren M."/>
            <person name="Johannesson H."/>
        </authorList>
    </citation>
    <scope>NUCLEOTIDE SEQUENCE</scope>
    <source>
        <strain evidence="1">CBS 103.79</strain>
    </source>
</reference>
<reference evidence="1" key="2">
    <citation type="submission" date="2023-05" db="EMBL/GenBank/DDBJ databases">
        <authorList>
            <consortium name="Lawrence Berkeley National Laboratory"/>
            <person name="Steindorff A."/>
            <person name="Hensen N."/>
            <person name="Bonometti L."/>
            <person name="Westerberg I."/>
            <person name="Brannstrom I.O."/>
            <person name="Guillou S."/>
            <person name="Cros-Aarteil S."/>
            <person name="Calhoun S."/>
            <person name="Haridas S."/>
            <person name="Kuo A."/>
            <person name="Mondo S."/>
            <person name="Pangilinan J."/>
            <person name="Riley R."/>
            <person name="Labutti K."/>
            <person name="Andreopoulos B."/>
            <person name="Lipzen A."/>
            <person name="Chen C."/>
            <person name="Yanf M."/>
            <person name="Daum C."/>
            <person name="Ng V."/>
            <person name="Clum A."/>
            <person name="Ohm R."/>
            <person name="Martin F."/>
            <person name="Silar P."/>
            <person name="Natvig D."/>
            <person name="Lalanne C."/>
            <person name="Gautier V."/>
            <person name="Ament-Velasquez S.L."/>
            <person name="Kruys A."/>
            <person name="Hutchinson M.I."/>
            <person name="Powell A.J."/>
            <person name="Barry K."/>
            <person name="Miller A.N."/>
            <person name="Grigoriev I.V."/>
            <person name="Debuchy R."/>
            <person name="Gladieux P."/>
            <person name="Thoren M.H."/>
            <person name="Johannesson H."/>
        </authorList>
    </citation>
    <scope>NUCLEOTIDE SEQUENCE</scope>
    <source>
        <strain evidence="1">CBS 103.79</strain>
    </source>
</reference>
<gene>
    <name evidence="1" type="ORF">C8A05DRAFT_36827</name>
</gene>
<sequence>MDCPYPLPALVSRPAAHAKDALPRATGAREPGLVWCEYCRKLHSAAPLGPAGAAQRPCDERRHSVFLQATGGKITLPLIRAVVQRDRQGRDPSELFGDINRRAHMAVRGTPYSALADYEARVVDGSVLLRKQVFVARDAPYSGPGGRPDAGELIALGRALRQLQDTGDAADRLWWDLCAIPVLPCMASLLDKPRQASDRGGHGAGAGAPKVPEVCGHPRLDVAPGAPPPSNWEYNPHLNNIPHPRCCTGWAPILGHVQGCTEDFLDYSMTACPAPDEVGGRVLVFTWWRDLGSGSSTSGARWRAGSGADRGMEELPPMWSRQRYGGAPYDAVRAFEQQSHGTWYVTRPTRTQAEMLYSPWNQVPDVTRKEYLKTCKSE</sequence>
<protein>
    <submittedName>
        <fullName evidence="1">Uncharacterized protein</fullName>
    </submittedName>
</protein>
<comment type="caution">
    <text evidence="1">The sequence shown here is derived from an EMBL/GenBank/DDBJ whole genome shotgun (WGS) entry which is preliminary data.</text>
</comment>
<keyword evidence="2" id="KW-1185">Reference proteome</keyword>
<organism evidence="1 2">
    <name type="scientific">Staphylotrichum tortipilum</name>
    <dbReference type="NCBI Taxonomy" id="2831512"/>
    <lineage>
        <taxon>Eukaryota</taxon>
        <taxon>Fungi</taxon>
        <taxon>Dikarya</taxon>
        <taxon>Ascomycota</taxon>
        <taxon>Pezizomycotina</taxon>
        <taxon>Sordariomycetes</taxon>
        <taxon>Sordariomycetidae</taxon>
        <taxon>Sordariales</taxon>
        <taxon>Chaetomiaceae</taxon>
        <taxon>Staphylotrichum</taxon>
    </lineage>
</organism>
<evidence type="ECO:0000313" key="1">
    <source>
        <dbReference type="EMBL" id="KAK3899552.1"/>
    </source>
</evidence>
<dbReference type="EMBL" id="MU855770">
    <property type="protein sequence ID" value="KAK3899552.1"/>
    <property type="molecule type" value="Genomic_DNA"/>
</dbReference>
<dbReference type="Proteomes" id="UP001303889">
    <property type="component" value="Unassembled WGS sequence"/>
</dbReference>
<proteinExistence type="predicted"/>
<accession>A0AAN6RQC8</accession>